<keyword evidence="3" id="KW-0238">DNA-binding</keyword>
<comment type="similarity">
    <text evidence="1">Belongs to the LysR transcriptional regulatory family.</text>
</comment>
<evidence type="ECO:0000313" key="7">
    <source>
        <dbReference type="Proteomes" id="UP000192761"/>
    </source>
</evidence>
<feature type="domain" description="HTH lysR-type" evidence="5">
    <location>
        <begin position="12"/>
        <end position="69"/>
    </location>
</feature>
<keyword evidence="4" id="KW-0804">Transcription</keyword>
<dbReference type="PANTHER" id="PTHR30126">
    <property type="entry name" value="HTH-TYPE TRANSCRIPTIONAL REGULATOR"/>
    <property type="match status" value="1"/>
</dbReference>
<dbReference type="Gene3D" id="3.40.190.10">
    <property type="entry name" value="Periplasmic binding protein-like II"/>
    <property type="match status" value="2"/>
</dbReference>
<dbReference type="InterPro" id="IPR005119">
    <property type="entry name" value="LysR_subst-bd"/>
</dbReference>
<dbReference type="GO" id="GO:0003700">
    <property type="term" value="F:DNA-binding transcription factor activity"/>
    <property type="evidence" value="ECO:0007669"/>
    <property type="project" value="InterPro"/>
</dbReference>
<dbReference type="RefSeq" id="WP_084093128.1">
    <property type="nucleotide sequence ID" value="NZ_FWXD01000049.1"/>
</dbReference>
<evidence type="ECO:0000256" key="1">
    <source>
        <dbReference type="ARBA" id="ARBA00009437"/>
    </source>
</evidence>
<accession>A0A1W1Y169</accession>
<name>A0A1W1Y169_9NEIS</name>
<evidence type="ECO:0000313" key="6">
    <source>
        <dbReference type="EMBL" id="SMC29885.1"/>
    </source>
</evidence>
<organism evidence="6 7">
    <name type="scientific">Andreprevotia lacus DSM 23236</name>
    <dbReference type="NCBI Taxonomy" id="1121001"/>
    <lineage>
        <taxon>Bacteria</taxon>
        <taxon>Pseudomonadati</taxon>
        <taxon>Pseudomonadota</taxon>
        <taxon>Betaproteobacteria</taxon>
        <taxon>Neisseriales</taxon>
        <taxon>Chitinibacteraceae</taxon>
        <taxon>Andreprevotia</taxon>
    </lineage>
</organism>
<evidence type="ECO:0000256" key="2">
    <source>
        <dbReference type="ARBA" id="ARBA00023015"/>
    </source>
</evidence>
<keyword evidence="7" id="KW-1185">Reference proteome</keyword>
<dbReference type="OrthoDB" id="5914299at2"/>
<dbReference type="SUPFAM" id="SSF53850">
    <property type="entry name" value="Periplasmic binding protein-like II"/>
    <property type="match status" value="1"/>
</dbReference>
<dbReference type="Pfam" id="PF00126">
    <property type="entry name" value="HTH_1"/>
    <property type="match status" value="1"/>
</dbReference>
<evidence type="ECO:0000256" key="3">
    <source>
        <dbReference type="ARBA" id="ARBA00023125"/>
    </source>
</evidence>
<dbReference type="CDD" id="cd05466">
    <property type="entry name" value="PBP2_LTTR_substrate"/>
    <property type="match status" value="1"/>
</dbReference>
<evidence type="ECO:0000259" key="5">
    <source>
        <dbReference type="PROSITE" id="PS50931"/>
    </source>
</evidence>
<dbReference type="GO" id="GO:0000976">
    <property type="term" value="F:transcription cis-regulatory region binding"/>
    <property type="evidence" value="ECO:0007669"/>
    <property type="project" value="TreeGrafter"/>
</dbReference>
<sequence length="320" mass="34705">MNNIAPIPNPRLDHRDLRLVLALATAGSTAGAASLLHLTQPAVSRALLAAEARLGRQLFIRSPQGLLPTEAGQCLLDSAPRLLTDLQALEQRLCAPAATPTRLRLVCECYTAYHWVPSVLAELRMSMPDLELEIAAQSAQDPVSALLANEIDVALVTGASVPASTLLQETALFADEVVFVVSSRSPLAQRETLSRADLATRPLLTTHLPTPGMHWFNHMVAGPADQPLRYQYLPLTEALLDFARADLGIAVLSEWIAAPHLHKGDLIAKRLATGPLHRPWRLVWRSEHADAAWRLHAALALSAPRLPPLQRSAPQLAAAR</sequence>
<dbReference type="InterPro" id="IPR000847">
    <property type="entry name" value="LysR_HTH_N"/>
</dbReference>
<dbReference type="SUPFAM" id="SSF46785">
    <property type="entry name" value="Winged helix' DNA-binding domain"/>
    <property type="match status" value="1"/>
</dbReference>
<dbReference type="AlphaFoldDB" id="A0A1W1Y169"/>
<dbReference type="Gene3D" id="1.10.10.10">
    <property type="entry name" value="Winged helix-like DNA-binding domain superfamily/Winged helix DNA-binding domain"/>
    <property type="match status" value="1"/>
</dbReference>
<dbReference type="Proteomes" id="UP000192761">
    <property type="component" value="Unassembled WGS sequence"/>
</dbReference>
<proteinExistence type="inferred from homology"/>
<dbReference type="PANTHER" id="PTHR30126:SF25">
    <property type="entry name" value="HTH-TYPE TRANSCRIPTIONAL REGULATOR METR"/>
    <property type="match status" value="1"/>
</dbReference>
<gene>
    <name evidence="6" type="ORF">SAMN02745857_04227</name>
</gene>
<dbReference type="InterPro" id="IPR036388">
    <property type="entry name" value="WH-like_DNA-bd_sf"/>
</dbReference>
<dbReference type="InterPro" id="IPR036390">
    <property type="entry name" value="WH_DNA-bd_sf"/>
</dbReference>
<evidence type="ECO:0000256" key="4">
    <source>
        <dbReference type="ARBA" id="ARBA00023163"/>
    </source>
</evidence>
<dbReference type="Pfam" id="PF03466">
    <property type="entry name" value="LysR_substrate"/>
    <property type="match status" value="1"/>
</dbReference>
<protein>
    <submittedName>
        <fullName evidence="6">LysR family transcriptional regulator, regulator for metE and metH</fullName>
    </submittedName>
</protein>
<dbReference type="STRING" id="1121001.SAMN02745857_04227"/>
<dbReference type="PROSITE" id="PS50931">
    <property type="entry name" value="HTH_LYSR"/>
    <property type="match status" value="1"/>
</dbReference>
<keyword evidence="2" id="KW-0805">Transcription regulation</keyword>
<reference evidence="6 7" key="1">
    <citation type="submission" date="2017-04" db="EMBL/GenBank/DDBJ databases">
        <authorList>
            <person name="Afonso C.L."/>
            <person name="Miller P.J."/>
            <person name="Scott M.A."/>
            <person name="Spackman E."/>
            <person name="Goraichik I."/>
            <person name="Dimitrov K.M."/>
            <person name="Suarez D.L."/>
            <person name="Swayne D.E."/>
        </authorList>
    </citation>
    <scope>NUCLEOTIDE SEQUENCE [LARGE SCALE GENOMIC DNA]</scope>
    <source>
        <strain evidence="6 7">DSM 23236</strain>
    </source>
</reference>
<dbReference type="EMBL" id="FWXD01000049">
    <property type="protein sequence ID" value="SMC29885.1"/>
    <property type="molecule type" value="Genomic_DNA"/>
</dbReference>